<accession>A0A0J8R744</accession>
<dbReference type="AlphaFoldDB" id="A0A0J8R744"/>
<organism evidence="2 3">
    <name type="scientific">Coccidioides immitis RMSCC 3703</name>
    <dbReference type="NCBI Taxonomy" id="454286"/>
    <lineage>
        <taxon>Eukaryota</taxon>
        <taxon>Fungi</taxon>
        <taxon>Dikarya</taxon>
        <taxon>Ascomycota</taxon>
        <taxon>Pezizomycotina</taxon>
        <taxon>Eurotiomycetes</taxon>
        <taxon>Eurotiomycetidae</taxon>
        <taxon>Onygenales</taxon>
        <taxon>Onygenaceae</taxon>
        <taxon>Coccidioides</taxon>
    </lineage>
</organism>
<evidence type="ECO:0000256" key="1">
    <source>
        <dbReference type="SAM" id="Phobius"/>
    </source>
</evidence>
<name>A0A0J8R744_COCIT</name>
<keyword evidence="1" id="KW-0812">Transmembrane</keyword>
<protein>
    <submittedName>
        <fullName evidence="2">Uncharacterized protein</fullName>
    </submittedName>
</protein>
<dbReference type="EMBL" id="DS268188">
    <property type="protein sequence ID" value="KMU80661.1"/>
    <property type="molecule type" value="Genomic_DNA"/>
</dbReference>
<evidence type="ECO:0000313" key="3">
    <source>
        <dbReference type="Proteomes" id="UP000054559"/>
    </source>
</evidence>
<gene>
    <name evidence="2" type="ORF">CISG_08650</name>
</gene>
<dbReference type="Proteomes" id="UP000054559">
    <property type="component" value="Unassembled WGS sequence"/>
</dbReference>
<evidence type="ECO:0000313" key="2">
    <source>
        <dbReference type="EMBL" id="KMU80661.1"/>
    </source>
</evidence>
<keyword evidence="1" id="KW-0472">Membrane</keyword>
<sequence length="125" mass="13787">MALKYSVPPWALRAAASLYLPAVSWVFGSFSWMLAADCSKDFLLPMRIGLVRDMSMGSVSLRSLTSSILSAFRLKGSRIPSRKRTASVGTVECCAGQRDRAAWRNRGISYSSASAPMRTQRKYLS</sequence>
<proteinExistence type="predicted"/>
<keyword evidence="1" id="KW-1133">Transmembrane helix</keyword>
<feature type="transmembrane region" description="Helical" evidence="1">
    <location>
        <begin position="12"/>
        <end position="34"/>
    </location>
</feature>
<reference evidence="3" key="1">
    <citation type="journal article" date="2010" name="Genome Res.">
        <title>Population genomic sequencing of Coccidioides fungi reveals recent hybridization and transposon control.</title>
        <authorList>
            <person name="Neafsey D.E."/>
            <person name="Barker B.M."/>
            <person name="Sharpton T.J."/>
            <person name="Stajich J.E."/>
            <person name="Park D.J."/>
            <person name="Whiston E."/>
            <person name="Hung C.-Y."/>
            <person name="McMahan C."/>
            <person name="White J."/>
            <person name="Sykes S."/>
            <person name="Heiman D."/>
            <person name="Young S."/>
            <person name="Zeng Q."/>
            <person name="Abouelleil A."/>
            <person name="Aftuck L."/>
            <person name="Bessette D."/>
            <person name="Brown A."/>
            <person name="FitzGerald M."/>
            <person name="Lui A."/>
            <person name="Macdonald J.P."/>
            <person name="Priest M."/>
            <person name="Orbach M.J."/>
            <person name="Galgiani J.N."/>
            <person name="Kirkland T.N."/>
            <person name="Cole G.T."/>
            <person name="Birren B.W."/>
            <person name="Henn M.R."/>
            <person name="Taylor J.W."/>
            <person name="Rounsley S.D."/>
        </authorList>
    </citation>
    <scope>NUCLEOTIDE SEQUENCE [LARGE SCALE GENOMIC DNA]</scope>
    <source>
        <strain evidence="3">RMSCC 3703</strain>
    </source>
</reference>